<feature type="region of interest" description="Disordered" evidence="1">
    <location>
        <begin position="76"/>
        <end position="101"/>
    </location>
</feature>
<keyword evidence="4" id="KW-1185">Reference proteome</keyword>
<protein>
    <recommendedName>
        <fullName evidence="2">PiggyBac transposable element-derived protein domain-containing protein</fullName>
    </recommendedName>
</protein>
<organism evidence="3 4">
    <name type="scientific">Drosophila madeirensis</name>
    <name type="common">Fruit fly</name>
    <dbReference type="NCBI Taxonomy" id="30013"/>
    <lineage>
        <taxon>Eukaryota</taxon>
        <taxon>Metazoa</taxon>
        <taxon>Ecdysozoa</taxon>
        <taxon>Arthropoda</taxon>
        <taxon>Hexapoda</taxon>
        <taxon>Insecta</taxon>
        <taxon>Pterygota</taxon>
        <taxon>Neoptera</taxon>
        <taxon>Endopterygota</taxon>
        <taxon>Diptera</taxon>
        <taxon>Brachycera</taxon>
        <taxon>Muscomorpha</taxon>
        <taxon>Ephydroidea</taxon>
        <taxon>Drosophilidae</taxon>
        <taxon>Drosophila</taxon>
        <taxon>Sophophora</taxon>
    </lineage>
</organism>
<sequence length="601" mass="67448">MEEEFLALDEELLANIKSSGDEESDVEMEEPAQLPAAAVAPLKWSAEDSDPLQVTAAADPFPWRFEESDVLTIEDQKPAGTGRTAVKRGRGRPSTKNCSFKSASGLKWTADRPTMPPMEQLPLPGHVAFGKGPAITVTNAVESWILMFDDEMLRFLLRHINEKLRKQTGQSLHQRPLDVVELRSFLGLTYLCGVFRNGTYNGPLEELWTVELGNAIFRGTMTFQRFEYISESLSEVNSWSEAKKLWHKLIINSRTYYGCSGWLAVDEVPCCVANARLALCCDAKTLYMANASATTQRQPINKEVEKLICDYKTTARNVTLGPSYFSLSQCQELLESQLSSIGLLEPTAADRPKLWPTPDTHIVYHKSSKLIPHYSKALLCCGVSPEVDPTQAFLLTHQTCQQFNEQSQRYSTKFATPATQEKKAHTFLNLLHLVLNTAAFNAWVLLRLSLKGDAKMEQRDFQRQLGLFLSQQRLQRRLQRRCTTTTLGMRLQICEILGQSTQRLLNEVKLEAKKAQSVGVISLTKAALPQGVSLSHRYGDKNRRCKSCSKEKRETKARTRCQQCLAHRCGNHLISRCYECIGLQAAQLPEGNLPNAGDNST</sequence>
<evidence type="ECO:0000256" key="1">
    <source>
        <dbReference type="SAM" id="MobiDB-lite"/>
    </source>
</evidence>
<dbReference type="PANTHER" id="PTHR46599">
    <property type="entry name" value="PIGGYBAC TRANSPOSABLE ELEMENT-DERIVED PROTEIN 4"/>
    <property type="match status" value="1"/>
</dbReference>
<gene>
    <name evidence="3" type="ORF">DMAD_03065</name>
</gene>
<dbReference type="InterPro" id="IPR029526">
    <property type="entry name" value="PGBD"/>
</dbReference>
<accession>A0AAU9G789</accession>
<dbReference type="EMBL" id="AP029267">
    <property type="protein sequence ID" value="BFG03964.1"/>
    <property type="molecule type" value="Genomic_DNA"/>
</dbReference>
<dbReference type="AlphaFoldDB" id="A0AAU9G789"/>
<proteinExistence type="predicted"/>
<reference evidence="3 4" key="1">
    <citation type="submission" date="2024-02" db="EMBL/GenBank/DDBJ databases">
        <title>A chromosome-level genome assembly of Drosophila madeirensis, a fruit fly species endemic to Madeira island.</title>
        <authorList>
            <person name="Tomihara K."/>
            <person name="Llopart A."/>
            <person name="Yamamoto D."/>
        </authorList>
    </citation>
    <scope>NUCLEOTIDE SEQUENCE [LARGE SCALE GENOMIC DNA]</scope>
    <source>
        <strain evidence="3 4">RF1</strain>
    </source>
</reference>
<evidence type="ECO:0000259" key="2">
    <source>
        <dbReference type="Pfam" id="PF13843"/>
    </source>
</evidence>
<evidence type="ECO:0000313" key="3">
    <source>
        <dbReference type="EMBL" id="BFG03964.1"/>
    </source>
</evidence>
<name>A0AAU9G789_DROMD</name>
<dbReference type="Proteomes" id="UP001500889">
    <property type="component" value="Chromosome E"/>
</dbReference>
<evidence type="ECO:0000313" key="4">
    <source>
        <dbReference type="Proteomes" id="UP001500889"/>
    </source>
</evidence>
<dbReference type="PANTHER" id="PTHR46599:SF3">
    <property type="entry name" value="PIGGYBAC TRANSPOSABLE ELEMENT-DERIVED PROTEIN 4"/>
    <property type="match status" value="1"/>
</dbReference>
<dbReference type="Pfam" id="PF13843">
    <property type="entry name" value="DDE_Tnp_1_7"/>
    <property type="match status" value="1"/>
</dbReference>
<feature type="domain" description="PiggyBac transposable element-derived protein" evidence="2">
    <location>
        <begin position="143"/>
        <end position="355"/>
    </location>
</feature>